<name>C7C1Z5_SCHJA</name>
<dbReference type="InterPro" id="IPR036397">
    <property type="entry name" value="RNaseH_sf"/>
</dbReference>
<dbReference type="Pfam" id="PF05380">
    <property type="entry name" value="Peptidase_A17"/>
    <property type="match status" value="1"/>
</dbReference>
<dbReference type="Gene3D" id="1.10.340.70">
    <property type="match status" value="1"/>
</dbReference>
<dbReference type="InterPro" id="IPR043128">
    <property type="entry name" value="Rev_trsase/Diguanyl_cyclase"/>
</dbReference>
<dbReference type="GO" id="GO:0006259">
    <property type="term" value="P:DNA metabolic process"/>
    <property type="evidence" value="ECO:0007669"/>
    <property type="project" value="UniProtKB-ARBA"/>
</dbReference>
<dbReference type="Gene3D" id="3.30.420.10">
    <property type="entry name" value="Ribonuclease H-like superfamily/Ribonuclease H"/>
    <property type="match status" value="1"/>
</dbReference>
<proteinExistence type="predicted"/>
<accession>C7C1Z5</accession>
<feature type="domain" description="DUF5641" evidence="2">
    <location>
        <begin position="854"/>
        <end position="946"/>
    </location>
</feature>
<dbReference type="AlphaFoldDB" id="C7C1Z5"/>
<organism evidence="3">
    <name type="scientific">Schistosoma japonicum</name>
    <name type="common">Blood fluke</name>
    <dbReference type="NCBI Taxonomy" id="6182"/>
    <lineage>
        <taxon>Eukaryota</taxon>
        <taxon>Metazoa</taxon>
        <taxon>Spiralia</taxon>
        <taxon>Lophotrochozoa</taxon>
        <taxon>Platyhelminthes</taxon>
        <taxon>Trematoda</taxon>
        <taxon>Digenea</taxon>
        <taxon>Strigeidida</taxon>
        <taxon>Schistosomatoidea</taxon>
        <taxon>Schistosomatidae</taxon>
        <taxon>Schistosoma</taxon>
    </lineage>
</organism>
<dbReference type="EMBL" id="FN356210">
    <property type="protein sequence ID" value="CAX83698.1"/>
    <property type="molecule type" value="Genomic_DNA"/>
</dbReference>
<dbReference type="Gene3D" id="3.30.70.270">
    <property type="match status" value="1"/>
</dbReference>
<dbReference type="PANTHER" id="PTHR47331">
    <property type="entry name" value="PHD-TYPE DOMAIN-CONTAINING PROTEIN"/>
    <property type="match status" value="1"/>
</dbReference>
<dbReference type="Gene3D" id="3.10.10.10">
    <property type="entry name" value="HIV Type 1 Reverse Transcriptase, subunit A, domain 1"/>
    <property type="match status" value="1"/>
</dbReference>
<evidence type="ECO:0000259" key="2">
    <source>
        <dbReference type="Pfam" id="PF18701"/>
    </source>
</evidence>
<dbReference type="InterPro" id="IPR041588">
    <property type="entry name" value="Integrase_H2C2"/>
</dbReference>
<dbReference type="SUPFAM" id="SSF53098">
    <property type="entry name" value="Ribonuclease H-like"/>
    <property type="match status" value="1"/>
</dbReference>
<dbReference type="InterPro" id="IPR040676">
    <property type="entry name" value="DUF5641"/>
</dbReference>
<evidence type="ECO:0000313" key="3">
    <source>
        <dbReference type="EMBL" id="CAX83698.1"/>
    </source>
</evidence>
<reference evidence="3" key="1">
    <citation type="journal article" date="2009" name="Nature">
        <title>The Schistosoma japonicum genome reveals features of host-parasite interplay.</title>
        <authorList>
            <person name="Liu F."/>
            <person name="Zhou Y."/>
            <person name="Wang Z.Q."/>
            <person name="Lu G."/>
            <person name="Zheng H."/>
            <person name="Brindley P.J."/>
            <person name="McManus D.P."/>
            <person name="Blair D."/>
            <person name="Zhang Q.H."/>
            <person name="Zhong Y."/>
            <person name="Wang S."/>
            <person name="Han Z.G."/>
            <person name="Chen Z."/>
        </authorList>
    </citation>
    <scope>NUCLEOTIDE SEQUENCE</scope>
</reference>
<dbReference type="Pfam" id="PF18701">
    <property type="entry name" value="DUF5641"/>
    <property type="match status" value="1"/>
</dbReference>
<dbReference type="GO" id="GO:0003676">
    <property type="term" value="F:nucleic acid binding"/>
    <property type="evidence" value="ECO:0007669"/>
    <property type="project" value="InterPro"/>
</dbReference>
<sequence length="961" mass="110646">MLLNGPNRVSSLLEVLLRFRGSSIAIAADIGEMFLQLEIPEADRDYLRFLWWETDTRDKLPEYRMTVHPFGATSSPFCANYALRQAISVFTEDAPDLRYVIDRCFYVDDCLASFDEITSAQRFVTEIRVALLKAGFKFTKILSNSKGVLEGIKPFNRAPTMRDLLVDAPLVKRILCLQWDVATDTLRFVVNDVNKPITRKGTLSHLSSPFDYLWLVAPFVICAKQMFQMTCESKLGWDDPVGDVIANRWLEWIRNLSWISSISVPRSLKPIRDYQIIELHELCDASESGYGVVTYIHSKVNNKLELRLLFGKARVALMKAVTISGLELSAASTAVRIYSVVREELDISPVKTTFWTDSMIVIYYLRNESNRYSCFVANRVAIIREVTKKDQWRHVPSRLNPADLAPRGTMDVNVLNENEWPTFFKEPGDKWPNKEEEPIVCETSLELKSNMALIQTNVKRSAQRPLLEYYSGWYRLLKPIAWLLRYVKYIKIMYGGELNNSLNVGRLTIAELRSAETVIVKATQWKTWGNVRTNASSGYLKLKVLLESLNPIIVNEVVCVGRRLNGSMSPRYTLLIILPSDHPTSHLMFRHYHSTEGHLKTTQVLASIRAKYWILKGKTTTIRVVSRCMECRKRNAHLGQQLTGPLLSWKIEVGNYSFEYVGIDLFEPFGLRRGRGTCKRYSCLFTCLKMRAVHIEMVHTLSIGAFLLALLRFINRRGLQRVIFCDRGIDIVGGNMELQKWLEDSEDKIHEELMKRDIEWKFNRPNASHRGGLCERLIGIIKRVLGAMIKGQSLTDKTLETFLSEAERISNNRSLQLVTDDVKDFDVLTHNKLLLIRCNEGFCVDDCWENPVARRWKQAKHMASTFCHRWLMEYVTTVQTRDKWKKPRRNLQVGDIVLVADKSTSDRWPLSIVNEFCTGEDNLLRTVEAKTRSGLLTRDVRRLCLLEGCDERQIKIHEVDV</sequence>
<dbReference type="SUPFAM" id="SSF56672">
    <property type="entry name" value="DNA/RNA polymerases"/>
    <property type="match status" value="1"/>
</dbReference>
<dbReference type="Pfam" id="PF17921">
    <property type="entry name" value="Integrase_H2C2"/>
    <property type="match status" value="1"/>
</dbReference>
<evidence type="ECO:0000259" key="1">
    <source>
        <dbReference type="Pfam" id="PF17921"/>
    </source>
</evidence>
<dbReference type="InterPro" id="IPR008042">
    <property type="entry name" value="Retrotrans_Pao"/>
</dbReference>
<feature type="domain" description="Integrase zinc-binding" evidence="1">
    <location>
        <begin position="586"/>
        <end position="636"/>
    </location>
</feature>
<dbReference type="InterPro" id="IPR012337">
    <property type="entry name" value="RNaseH-like_sf"/>
</dbReference>
<dbReference type="PANTHER" id="PTHR47331:SF4">
    <property type="entry name" value="PEPTIDASE S1 DOMAIN-CONTAINING PROTEIN"/>
    <property type="match status" value="1"/>
</dbReference>
<protein>
    <submittedName>
        <fullName evidence="3">Pol polyprotein</fullName>
    </submittedName>
</protein>
<dbReference type="InterPro" id="IPR043502">
    <property type="entry name" value="DNA/RNA_pol_sf"/>
</dbReference>